<protein>
    <submittedName>
        <fullName evidence="1">Uncharacterized protein</fullName>
    </submittedName>
</protein>
<name>A0A386URF2_9RHOB</name>
<dbReference type="InterPro" id="IPR035905">
    <property type="entry name" value="Barstar-like_sf"/>
</dbReference>
<evidence type="ECO:0000313" key="2">
    <source>
        <dbReference type="Proteomes" id="UP000272010"/>
    </source>
</evidence>
<organism evidence="1 2">
    <name type="scientific">Paracoccus yeei</name>
    <dbReference type="NCBI Taxonomy" id="147645"/>
    <lineage>
        <taxon>Bacteria</taxon>
        <taxon>Pseudomonadati</taxon>
        <taxon>Pseudomonadota</taxon>
        <taxon>Alphaproteobacteria</taxon>
        <taxon>Rhodobacterales</taxon>
        <taxon>Paracoccaceae</taxon>
        <taxon>Paracoccus</taxon>
    </lineage>
</organism>
<dbReference type="SUPFAM" id="SSF52038">
    <property type="entry name" value="Barstar-related"/>
    <property type="match status" value="1"/>
</dbReference>
<dbReference type="RefSeq" id="WP_199722209.1">
    <property type="nucleotide sequence ID" value="NZ_CP031078.1"/>
</dbReference>
<dbReference type="Gene3D" id="3.30.370.10">
    <property type="entry name" value="Barstar-like"/>
    <property type="match status" value="1"/>
</dbReference>
<evidence type="ECO:0000313" key="1">
    <source>
        <dbReference type="EMBL" id="AYF02869.1"/>
    </source>
</evidence>
<dbReference type="Proteomes" id="UP000272010">
    <property type="component" value="Chromosome"/>
</dbReference>
<gene>
    <name evidence="1" type="ORF">PY32053_03299</name>
</gene>
<reference evidence="2" key="1">
    <citation type="submission" date="2018-07" db="EMBL/GenBank/DDBJ databases">
        <title>Genome Structure of the Opportunistic Pathogen Paracoccus yeei (Alphaproteobacteria) and Identification of Putative Virulence Factors.</title>
        <authorList>
            <person name="Lasek R."/>
            <person name="Szuplewska M."/>
            <person name="Mitura M."/>
            <person name="Decewicz P."/>
            <person name="Chmielowska C."/>
            <person name="Pawlot A."/>
            <person name="Sentkowska D."/>
            <person name="Czarnecki J."/>
            <person name="Bartosik D."/>
        </authorList>
    </citation>
    <scope>NUCLEOTIDE SEQUENCE [LARGE SCALE GENOMIC DNA]</scope>
    <source>
        <strain evidence="2">CCUG 32053</strain>
    </source>
</reference>
<accession>A0A386URF2</accession>
<dbReference type="EMBL" id="CP031078">
    <property type="protein sequence ID" value="AYF02869.1"/>
    <property type="molecule type" value="Genomic_DNA"/>
</dbReference>
<dbReference type="AlphaFoldDB" id="A0A386URF2"/>
<proteinExistence type="predicted"/>
<sequence>MNALMPDLVLTIDGNRFHDIPGFYDEMNRVFMAAEDWQLGDSLDALNDMLYGGYGALHGAGSVRLRWLAMNKSAADLGLVETQRWLADKLRHPETFNTDAIRRQLETVTAGKGLTFFQTVMEIFAQRPEIDLVPA</sequence>